<feature type="region of interest" description="Disordered" evidence="1">
    <location>
        <begin position="202"/>
        <end position="256"/>
    </location>
</feature>
<evidence type="ECO:0000313" key="3">
    <source>
        <dbReference type="Proteomes" id="UP001066276"/>
    </source>
</evidence>
<evidence type="ECO:0000256" key="1">
    <source>
        <dbReference type="SAM" id="MobiDB-lite"/>
    </source>
</evidence>
<feature type="region of interest" description="Disordered" evidence="1">
    <location>
        <begin position="96"/>
        <end position="167"/>
    </location>
</feature>
<organism evidence="2 3">
    <name type="scientific">Pleurodeles waltl</name>
    <name type="common">Iberian ribbed newt</name>
    <dbReference type="NCBI Taxonomy" id="8319"/>
    <lineage>
        <taxon>Eukaryota</taxon>
        <taxon>Metazoa</taxon>
        <taxon>Chordata</taxon>
        <taxon>Craniata</taxon>
        <taxon>Vertebrata</taxon>
        <taxon>Euteleostomi</taxon>
        <taxon>Amphibia</taxon>
        <taxon>Batrachia</taxon>
        <taxon>Caudata</taxon>
        <taxon>Salamandroidea</taxon>
        <taxon>Salamandridae</taxon>
        <taxon>Pleurodelinae</taxon>
        <taxon>Pleurodeles</taxon>
    </lineage>
</organism>
<sequence>MRSRRSPPLRSAGVVRAIALLPRRFLEVIGTGWLGTLDLIVAWGPWLRFSAPALQAHLCSVQATLQERKCPGTLQLVPLVCYVMVCSHVSTAPQWGPPGPIVPVPQGQFQDQRGAPLSDTEHNPTGPAGTTSPSGPRFCPPTTSGPPALCRDPSSSADQRGWQQPGSVIDSIPRRALWCPGLSPTLPQRSGSVRRDQCIPRSLHLPARPDPGPPGPELSTWRTRANSSTLARLLRGAQRHPLRPRQGQPGPSRLLP</sequence>
<name>A0AAV7VWJ7_PLEWA</name>
<feature type="compositionally biased region" description="Polar residues" evidence="1">
    <location>
        <begin position="220"/>
        <end position="230"/>
    </location>
</feature>
<protein>
    <submittedName>
        <fullName evidence="2">Uncharacterized protein</fullName>
    </submittedName>
</protein>
<comment type="caution">
    <text evidence="2">The sequence shown here is derived from an EMBL/GenBank/DDBJ whole genome shotgun (WGS) entry which is preliminary data.</text>
</comment>
<dbReference type="AlphaFoldDB" id="A0AAV7VWJ7"/>
<dbReference type="EMBL" id="JANPWB010000002">
    <property type="protein sequence ID" value="KAJ1206058.1"/>
    <property type="molecule type" value="Genomic_DNA"/>
</dbReference>
<feature type="compositionally biased region" description="Polar residues" evidence="1">
    <location>
        <begin position="153"/>
        <end position="166"/>
    </location>
</feature>
<evidence type="ECO:0000313" key="2">
    <source>
        <dbReference type="EMBL" id="KAJ1206058.1"/>
    </source>
</evidence>
<reference evidence="2" key="1">
    <citation type="journal article" date="2022" name="bioRxiv">
        <title>Sequencing and chromosome-scale assembly of the giantPleurodeles waltlgenome.</title>
        <authorList>
            <person name="Brown T."/>
            <person name="Elewa A."/>
            <person name="Iarovenko S."/>
            <person name="Subramanian E."/>
            <person name="Araus A.J."/>
            <person name="Petzold A."/>
            <person name="Susuki M."/>
            <person name="Suzuki K.-i.T."/>
            <person name="Hayashi T."/>
            <person name="Toyoda A."/>
            <person name="Oliveira C."/>
            <person name="Osipova E."/>
            <person name="Leigh N.D."/>
            <person name="Simon A."/>
            <person name="Yun M.H."/>
        </authorList>
    </citation>
    <scope>NUCLEOTIDE SEQUENCE</scope>
    <source>
        <strain evidence="2">20211129_DDA</strain>
        <tissue evidence="2">Liver</tissue>
    </source>
</reference>
<dbReference type="Proteomes" id="UP001066276">
    <property type="component" value="Chromosome 1_2"/>
</dbReference>
<keyword evidence="3" id="KW-1185">Reference proteome</keyword>
<proteinExistence type="predicted"/>
<accession>A0AAV7VWJ7</accession>
<gene>
    <name evidence="2" type="ORF">NDU88_001468</name>
</gene>